<feature type="active site" description="Charge relay system" evidence="15">
    <location>
        <position position="316"/>
    </location>
</feature>
<reference evidence="18 19" key="1">
    <citation type="submission" date="2013-03" db="EMBL/GenBank/DDBJ databases">
        <title>The Genome Sequence of Cladophialophora carrionii CBS 160.54.</title>
        <authorList>
            <consortium name="The Broad Institute Genomics Platform"/>
            <person name="Cuomo C."/>
            <person name="de Hoog S."/>
            <person name="Gorbushina A."/>
            <person name="Walker B."/>
            <person name="Young S.K."/>
            <person name="Zeng Q."/>
            <person name="Gargeya S."/>
            <person name="Fitzgerald M."/>
            <person name="Haas B."/>
            <person name="Abouelleil A."/>
            <person name="Allen A.W."/>
            <person name="Alvarado L."/>
            <person name="Arachchi H.M."/>
            <person name="Berlin A.M."/>
            <person name="Chapman S.B."/>
            <person name="Gainer-Dewar J."/>
            <person name="Goldberg J."/>
            <person name="Griggs A."/>
            <person name="Gujja S."/>
            <person name="Hansen M."/>
            <person name="Howarth C."/>
            <person name="Imamovic A."/>
            <person name="Ireland A."/>
            <person name="Larimer J."/>
            <person name="McCowan C."/>
            <person name="Murphy C."/>
            <person name="Pearson M."/>
            <person name="Poon T.W."/>
            <person name="Priest M."/>
            <person name="Roberts A."/>
            <person name="Saif S."/>
            <person name="Shea T."/>
            <person name="Sisk P."/>
            <person name="Sykes S."/>
            <person name="Wortman J."/>
            <person name="Nusbaum C."/>
            <person name="Birren B."/>
        </authorList>
    </citation>
    <scope>NUCLEOTIDE SEQUENCE [LARGE SCALE GENOMIC DNA]</scope>
    <source>
        <strain evidence="18 19">CBS 160.54</strain>
    </source>
</reference>
<evidence type="ECO:0000256" key="11">
    <source>
        <dbReference type="ARBA" id="ARBA00022837"/>
    </source>
</evidence>
<evidence type="ECO:0000313" key="19">
    <source>
        <dbReference type="Proteomes" id="UP000030678"/>
    </source>
</evidence>
<organism evidence="18 19">
    <name type="scientific">Cladophialophora carrionii CBS 160.54</name>
    <dbReference type="NCBI Taxonomy" id="1279043"/>
    <lineage>
        <taxon>Eukaryota</taxon>
        <taxon>Fungi</taxon>
        <taxon>Dikarya</taxon>
        <taxon>Ascomycota</taxon>
        <taxon>Pezizomycotina</taxon>
        <taxon>Eurotiomycetes</taxon>
        <taxon>Chaetothyriomycetidae</taxon>
        <taxon>Chaetothyriales</taxon>
        <taxon>Herpotrichiellaceae</taxon>
        <taxon>Cladophialophora</taxon>
    </lineage>
</organism>
<dbReference type="InterPro" id="IPR036852">
    <property type="entry name" value="Peptidase_S8/S53_dom_sf"/>
</dbReference>
<proteinExistence type="predicted"/>
<dbReference type="CDD" id="cd04056">
    <property type="entry name" value="Peptidases_S53"/>
    <property type="match status" value="1"/>
</dbReference>
<dbReference type="InterPro" id="IPR050819">
    <property type="entry name" value="Tripeptidyl-peptidase_I"/>
</dbReference>
<dbReference type="PANTHER" id="PTHR14218:SF39">
    <property type="entry name" value="PEPTIDASE S53 DOMAIN-CONTAINING PROTEIN"/>
    <property type="match status" value="1"/>
</dbReference>
<evidence type="ECO:0000313" key="18">
    <source>
        <dbReference type="EMBL" id="ETI25224.1"/>
    </source>
</evidence>
<feature type="binding site" evidence="15">
    <location>
        <position position="600"/>
    </location>
    <ligand>
        <name>Ca(2+)</name>
        <dbReference type="ChEBI" id="CHEBI:29108"/>
    </ligand>
</feature>
<dbReference type="AlphaFoldDB" id="V9DE90"/>
<dbReference type="InterPro" id="IPR023828">
    <property type="entry name" value="Peptidase_S8_Ser-AS"/>
</dbReference>
<dbReference type="Pfam" id="PF09286">
    <property type="entry name" value="Pro-kuma_activ"/>
    <property type="match status" value="1"/>
</dbReference>
<dbReference type="GO" id="GO:0008240">
    <property type="term" value="F:tripeptidyl-peptidase activity"/>
    <property type="evidence" value="ECO:0007669"/>
    <property type="project" value="UniProtKB-EC"/>
</dbReference>
<evidence type="ECO:0000256" key="15">
    <source>
        <dbReference type="PROSITE-ProRule" id="PRU01032"/>
    </source>
</evidence>
<feature type="binding site" evidence="15">
    <location>
        <position position="582"/>
    </location>
    <ligand>
        <name>Ca(2+)</name>
        <dbReference type="ChEBI" id="CHEBI:29108"/>
    </ligand>
</feature>
<dbReference type="EC" id="3.4.14.10" evidence="4"/>
<feature type="binding site" evidence="15">
    <location>
        <position position="602"/>
    </location>
    <ligand>
        <name>Ca(2+)</name>
        <dbReference type="ChEBI" id="CHEBI:29108"/>
    </ligand>
</feature>
<dbReference type="SMART" id="SM00944">
    <property type="entry name" value="Pro-kuma_activ"/>
    <property type="match status" value="1"/>
</dbReference>
<dbReference type="InterPro" id="IPR015366">
    <property type="entry name" value="S53_propep"/>
</dbReference>
<sequence>MLAAALSLLSCFQPSLVAAGPVTRRSDLVVKDFHRAPRAWTNLGRAPTEHLIHLTIGLSQSRFDELERHLYEVSDPSHPRYGQHLSVDEVNELVKPSDDASAAVHEWLEEYGIDMDHLAYSPAKDWISIPLPVSTIEDLLNTEYSVWEHQDGSTIVRTEGYSLPHYVHKHITTIQPTNSWARLEGHKKRTEIMKRSVINKRTTHVLEAADTWDPPSSIPPPENSTVYAACNFTHVTPDCVRTLYGTIDYEVKAAGLNKMAHTNYLEEATNRSDISQFLTMYRPEAASYAYEFEAISIAGGLLDNGTNVAATGQDREANLDAEYMIGIGYPTPLIAYHTGGRNPTFVPDINTEDNTDEPFLVWTQYLAGLPDDEIPQVVSTSYGDDEQTVSRSYAQAVCNQFAQLGARGVSLFFSSGDFGVGTDETCISNEDNTTAMFMPSFPADCPYVTAVGATTGYPESAAWRKLSSGLYFNSGAGFSNYFDMPAYQAETVNAYVDGLGGLYDGLYNKSGRAYPDIAAIGQLFPVVWNGTTVNLVGTSGSSPIAAAVFALLNDALISEGRPPVGFLNPWLYKSGHLLFTDVNNGSSAGCNTSGFPATDGWDAVTGWGTPYLPKLLEAFGLEK</sequence>
<comment type="function">
    <text evidence="2">Secreted tripeptidyl-peptidase which degrades proteins at acidic pHs and is involved in virulence.</text>
</comment>
<keyword evidence="9 15" id="KW-0378">Hydrolase</keyword>
<dbReference type="PROSITE" id="PS51695">
    <property type="entry name" value="SEDOLISIN"/>
    <property type="match status" value="1"/>
</dbReference>
<evidence type="ECO:0000256" key="2">
    <source>
        <dbReference type="ARBA" id="ARBA00002451"/>
    </source>
</evidence>
<comment type="subcellular location">
    <subcellularLocation>
        <location evidence="3">Secreted</location>
        <location evidence="3">Extracellular space</location>
    </subcellularLocation>
</comment>
<dbReference type="HOGENOM" id="CLU_013783_3_0_1"/>
<feature type="chain" id="PRO_5004774507" description="tripeptidyl-peptidase II" evidence="16">
    <location>
        <begin position="20"/>
        <end position="623"/>
    </location>
</feature>
<comment type="cofactor">
    <cofactor evidence="15">
        <name>Ca(2+)</name>
        <dbReference type="ChEBI" id="CHEBI:29108"/>
    </cofactor>
    <text evidence="15">Binds 1 Ca(2+) ion per subunit.</text>
</comment>
<evidence type="ECO:0000256" key="6">
    <source>
        <dbReference type="ARBA" id="ARBA00022670"/>
    </source>
</evidence>
<feature type="binding site" evidence="15">
    <location>
        <position position="581"/>
    </location>
    <ligand>
        <name>Ca(2+)</name>
        <dbReference type="ChEBI" id="CHEBI:29108"/>
    </ligand>
</feature>
<keyword evidence="11 15" id="KW-0106">Calcium</keyword>
<evidence type="ECO:0000256" key="7">
    <source>
        <dbReference type="ARBA" id="ARBA00022723"/>
    </source>
</evidence>
<dbReference type="InterPro" id="IPR000209">
    <property type="entry name" value="Peptidase_S8/S53_dom"/>
</dbReference>
<keyword evidence="5" id="KW-0964">Secreted</keyword>
<evidence type="ECO:0000256" key="5">
    <source>
        <dbReference type="ARBA" id="ARBA00022525"/>
    </source>
</evidence>
<dbReference type="OrthoDB" id="409122at2759"/>
<dbReference type="InterPro" id="IPR030400">
    <property type="entry name" value="Sedolisin_dom"/>
</dbReference>
<evidence type="ECO:0000259" key="17">
    <source>
        <dbReference type="PROSITE" id="PS51695"/>
    </source>
</evidence>
<feature type="active site" description="Charge relay system" evidence="15">
    <location>
        <position position="320"/>
    </location>
</feature>
<feature type="signal peptide" evidence="16">
    <location>
        <begin position="1"/>
        <end position="19"/>
    </location>
</feature>
<keyword evidence="13" id="KW-0865">Zymogen</keyword>
<dbReference type="RefSeq" id="XP_008727160.1">
    <property type="nucleotide sequence ID" value="XM_008728938.1"/>
</dbReference>
<evidence type="ECO:0000256" key="10">
    <source>
        <dbReference type="ARBA" id="ARBA00022825"/>
    </source>
</evidence>
<dbReference type="Proteomes" id="UP000030678">
    <property type="component" value="Unassembled WGS sequence"/>
</dbReference>
<gene>
    <name evidence="18" type="ORF">G647_04597</name>
</gene>
<evidence type="ECO:0000256" key="8">
    <source>
        <dbReference type="ARBA" id="ARBA00022729"/>
    </source>
</evidence>
<accession>V9DE90</accession>
<evidence type="ECO:0000256" key="4">
    <source>
        <dbReference type="ARBA" id="ARBA00012462"/>
    </source>
</evidence>
<dbReference type="GO" id="GO:0005576">
    <property type="term" value="C:extracellular region"/>
    <property type="evidence" value="ECO:0007669"/>
    <property type="project" value="UniProtKB-SubCell"/>
</dbReference>
<name>V9DE90_9EURO</name>
<keyword evidence="10 15" id="KW-0720">Serine protease</keyword>
<dbReference type="CDD" id="cd11377">
    <property type="entry name" value="Pro-peptidase_S53"/>
    <property type="match status" value="1"/>
</dbReference>
<evidence type="ECO:0000256" key="3">
    <source>
        <dbReference type="ARBA" id="ARBA00004239"/>
    </source>
</evidence>
<dbReference type="GO" id="GO:0004252">
    <property type="term" value="F:serine-type endopeptidase activity"/>
    <property type="evidence" value="ECO:0007669"/>
    <property type="project" value="UniProtKB-UniRule"/>
</dbReference>
<keyword evidence="7 15" id="KW-0479">Metal-binding</keyword>
<dbReference type="Gene3D" id="3.40.50.200">
    <property type="entry name" value="Peptidase S8/S53 domain"/>
    <property type="match status" value="1"/>
</dbReference>
<evidence type="ECO:0000256" key="1">
    <source>
        <dbReference type="ARBA" id="ARBA00001910"/>
    </source>
</evidence>
<evidence type="ECO:0000256" key="13">
    <source>
        <dbReference type="ARBA" id="ARBA00023145"/>
    </source>
</evidence>
<dbReference type="PANTHER" id="PTHR14218">
    <property type="entry name" value="PROTEASE S8 TRIPEPTIDYL PEPTIDASE I CLN2"/>
    <property type="match status" value="1"/>
</dbReference>
<feature type="domain" description="Peptidase S53" evidence="17">
    <location>
        <begin position="234"/>
        <end position="622"/>
    </location>
</feature>
<protein>
    <recommendedName>
        <fullName evidence="4">tripeptidyl-peptidase II</fullName>
        <ecNumber evidence="4">3.4.14.10</ecNumber>
    </recommendedName>
</protein>
<evidence type="ECO:0000256" key="14">
    <source>
        <dbReference type="ARBA" id="ARBA00023180"/>
    </source>
</evidence>
<dbReference type="Pfam" id="PF00082">
    <property type="entry name" value="Peptidase_S8"/>
    <property type="match status" value="1"/>
</dbReference>
<evidence type="ECO:0000256" key="12">
    <source>
        <dbReference type="ARBA" id="ARBA00023026"/>
    </source>
</evidence>
<keyword evidence="14" id="KW-0325">Glycoprotein</keyword>
<dbReference type="VEuPathDB" id="FungiDB:G647_04597"/>
<dbReference type="GO" id="GO:0046872">
    <property type="term" value="F:metal ion binding"/>
    <property type="evidence" value="ECO:0007669"/>
    <property type="project" value="UniProtKB-UniRule"/>
</dbReference>
<dbReference type="GO" id="GO:0006508">
    <property type="term" value="P:proteolysis"/>
    <property type="evidence" value="ECO:0007669"/>
    <property type="project" value="UniProtKB-KW"/>
</dbReference>
<dbReference type="FunFam" id="3.40.50.200:FF:000015">
    <property type="entry name" value="Tripeptidyl peptidase A"/>
    <property type="match status" value="1"/>
</dbReference>
<feature type="active site" description="Charge relay system" evidence="15">
    <location>
        <position position="539"/>
    </location>
</feature>
<dbReference type="GeneID" id="19983090"/>
<keyword evidence="12" id="KW-0843">Virulence</keyword>
<keyword evidence="6 15" id="KW-0645">Protease</keyword>
<dbReference type="EMBL" id="KB822704">
    <property type="protein sequence ID" value="ETI25224.1"/>
    <property type="molecule type" value="Genomic_DNA"/>
</dbReference>
<evidence type="ECO:0000256" key="16">
    <source>
        <dbReference type="SAM" id="SignalP"/>
    </source>
</evidence>
<keyword evidence="8 16" id="KW-0732">Signal</keyword>
<dbReference type="SUPFAM" id="SSF52743">
    <property type="entry name" value="Subtilisin-like"/>
    <property type="match status" value="1"/>
</dbReference>
<dbReference type="PROSITE" id="PS00138">
    <property type="entry name" value="SUBTILASE_SER"/>
    <property type="match status" value="1"/>
</dbReference>
<comment type="catalytic activity">
    <reaction evidence="1">
        <text>Release of an N-terminal tripeptide from a polypeptide.</text>
        <dbReference type="EC" id="3.4.14.10"/>
    </reaction>
</comment>
<evidence type="ECO:0000256" key="9">
    <source>
        <dbReference type="ARBA" id="ARBA00022801"/>
    </source>
</evidence>
<dbReference type="SUPFAM" id="SSF54897">
    <property type="entry name" value="Protease propeptides/inhibitors"/>
    <property type="match status" value="1"/>
</dbReference>